<dbReference type="PANTHER" id="PTHR10196">
    <property type="entry name" value="SUGAR KINASE"/>
    <property type="match status" value="1"/>
</dbReference>
<dbReference type="Proteomes" id="UP000034681">
    <property type="component" value="Unassembled WGS sequence"/>
</dbReference>
<dbReference type="STRING" id="317619.GCA_000332315_02088"/>
<dbReference type="RefSeq" id="WP_017712521.1">
    <property type="nucleotide sequence ID" value="NZ_KB235937.1"/>
</dbReference>
<feature type="domain" description="Carbohydrate kinase FGGY N-terminal" evidence="10">
    <location>
        <begin position="1"/>
        <end position="242"/>
    </location>
</feature>
<feature type="domain" description="Carbohydrate kinase FGGY C-terminal" evidence="11">
    <location>
        <begin position="255"/>
        <end position="426"/>
    </location>
</feature>
<dbReference type="GO" id="GO:0019150">
    <property type="term" value="F:D-ribulokinase activity"/>
    <property type="evidence" value="ECO:0007669"/>
    <property type="project" value="UniProtKB-EC"/>
</dbReference>
<dbReference type="Pfam" id="PF00370">
    <property type="entry name" value="FGGY_N"/>
    <property type="match status" value="1"/>
</dbReference>
<dbReference type="EC" id="2.7.1.47" evidence="8"/>
<sequence>MFLGLDFGTSGARAMVIGADATPLFSHEVSFRSPVGSPVGSPDLTQVGWAQQWRSALHTLLEGLPVAVAQGLAAIAINGTSATVLLCNDQGQPVTEPLLYSDDRGQTMAATLAAIAPPGHRVHSSTSSLAKLLWWQAQPQWQDWRQRGSLHLLHQADWLGFLLHGQLGFTDYHNALKLGYDVETLAYPPWLLAQAALAPCLPQVVTPGQTLGVIQASVADRYHINPQTRICAGTTDSIAAFLASGARKPGQGVTSLGSTLVIKLLSRVPLEDNHWGIYSHRLGDRWLVGGASNTGGAVLQQFFGREDLTRLSAAIDPRQPSPLDYYPLLRSGERFPINDPHLPPRLSPRPGDPVAFLHGLLESMARIESQGYALLGERGADPLTQVYTAGGGAQNSTWTAIRQRLLGVPVARSPHTDAAYGTACLARSGLGSYMSSCE</sequence>
<evidence type="ECO:0000256" key="5">
    <source>
        <dbReference type="ARBA" id="ARBA00022777"/>
    </source>
</evidence>
<dbReference type="GO" id="GO:0005997">
    <property type="term" value="P:xylulose metabolic process"/>
    <property type="evidence" value="ECO:0007669"/>
    <property type="project" value="TreeGrafter"/>
</dbReference>
<dbReference type="InterPro" id="IPR043129">
    <property type="entry name" value="ATPase_NBD"/>
</dbReference>
<reference evidence="12" key="1">
    <citation type="submission" date="2012-04" db="EMBL/GenBank/DDBJ databases">
        <authorList>
            <person name="Borisov I.G."/>
            <person name="Ivanikova N.V."/>
            <person name="Pinevich A.V."/>
        </authorList>
    </citation>
    <scope>NUCLEOTIDE SEQUENCE</scope>
    <source>
        <strain evidence="12">CALU 1027</strain>
    </source>
</reference>
<evidence type="ECO:0000256" key="9">
    <source>
        <dbReference type="ARBA" id="ARBA00072590"/>
    </source>
</evidence>
<keyword evidence="4" id="KW-0547">Nucleotide-binding</keyword>
<evidence type="ECO:0000256" key="2">
    <source>
        <dbReference type="ARBA" id="ARBA00009156"/>
    </source>
</evidence>
<comment type="similarity">
    <text evidence="2">Belongs to the FGGY kinase family.</text>
</comment>
<dbReference type="OrthoDB" id="9805576at2"/>
<protein>
    <recommendedName>
        <fullName evidence="9">D-ribulose kinase</fullName>
        <ecNumber evidence="8">2.7.1.47</ecNumber>
    </recommendedName>
</protein>
<dbReference type="PANTHER" id="PTHR10196:SF80">
    <property type="entry name" value="D-RIBULOSE KINASE"/>
    <property type="match status" value="1"/>
</dbReference>
<evidence type="ECO:0000256" key="3">
    <source>
        <dbReference type="ARBA" id="ARBA00022679"/>
    </source>
</evidence>
<dbReference type="FunFam" id="3.30.420.40:FF:000180">
    <property type="entry name" value="D-ribulose kinase isoform X1"/>
    <property type="match status" value="1"/>
</dbReference>
<evidence type="ECO:0000256" key="4">
    <source>
        <dbReference type="ARBA" id="ARBA00022741"/>
    </source>
</evidence>
<name>A0A0M2PXE4_PROHO</name>
<dbReference type="EMBL" id="AJTX02000006">
    <property type="protein sequence ID" value="KKI99056.1"/>
    <property type="molecule type" value="Genomic_DNA"/>
</dbReference>
<dbReference type="SUPFAM" id="SSF53067">
    <property type="entry name" value="Actin-like ATPase domain"/>
    <property type="match status" value="2"/>
</dbReference>
<keyword evidence="3" id="KW-0808">Transferase</keyword>
<evidence type="ECO:0000256" key="6">
    <source>
        <dbReference type="ARBA" id="ARBA00022840"/>
    </source>
</evidence>
<comment type="cofactor">
    <cofactor evidence="1">
        <name>a divalent metal cation</name>
        <dbReference type="ChEBI" id="CHEBI:60240"/>
    </cofactor>
</comment>
<evidence type="ECO:0000259" key="11">
    <source>
        <dbReference type="Pfam" id="PF02782"/>
    </source>
</evidence>
<dbReference type="GO" id="GO:0005829">
    <property type="term" value="C:cytosol"/>
    <property type="evidence" value="ECO:0007669"/>
    <property type="project" value="TreeGrafter"/>
</dbReference>
<dbReference type="GO" id="GO:0005524">
    <property type="term" value="F:ATP binding"/>
    <property type="evidence" value="ECO:0007669"/>
    <property type="project" value="UniProtKB-KW"/>
</dbReference>
<evidence type="ECO:0000313" key="12">
    <source>
        <dbReference type="EMBL" id="KKI99056.1"/>
    </source>
</evidence>
<evidence type="ECO:0000313" key="13">
    <source>
        <dbReference type="Proteomes" id="UP000034681"/>
    </source>
</evidence>
<dbReference type="GO" id="GO:0004856">
    <property type="term" value="F:D-xylulokinase activity"/>
    <property type="evidence" value="ECO:0007669"/>
    <property type="project" value="TreeGrafter"/>
</dbReference>
<organism evidence="12 13">
    <name type="scientific">Prochlorothrix hollandica PCC 9006 = CALU 1027</name>
    <dbReference type="NCBI Taxonomy" id="317619"/>
    <lineage>
        <taxon>Bacteria</taxon>
        <taxon>Bacillati</taxon>
        <taxon>Cyanobacteriota</taxon>
        <taxon>Cyanophyceae</taxon>
        <taxon>Prochlorotrichales</taxon>
        <taxon>Prochlorotrichaceae</taxon>
        <taxon>Prochlorothrix</taxon>
    </lineage>
</organism>
<dbReference type="AlphaFoldDB" id="A0A0M2PXE4"/>
<evidence type="ECO:0000256" key="7">
    <source>
        <dbReference type="ARBA" id="ARBA00051146"/>
    </source>
</evidence>
<dbReference type="InterPro" id="IPR018484">
    <property type="entry name" value="FGGY_N"/>
</dbReference>
<proteinExistence type="inferred from homology"/>
<dbReference type="Pfam" id="PF02782">
    <property type="entry name" value="FGGY_C"/>
    <property type="match status" value="1"/>
</dbReference>
<dbReference type="CDD" id="cd07783">
    <property type="entry name" value="ASKHA_NBD_FGGY_SePSK_AtXK1-like"/>
    <property type="match status" value="1"/>
</dbReference>
<keyword evidence="5 12" id="KW-0418">Kinase</keyword>
<keyword evidence="13" id="KW-1185">Reference proteome</keyword>
<accession>A0A0M2PXE4</accession>
<dbReference type="eggNOG" id="COG1070">
    <property type="taxonomic scope" value="Bacteria"/>
</dbReference>
<comment type="caution">
    <text evidence="12">The sequence shown here is derived from an EMBL/GenBank/DDBJ whole genome shotgun (WGS) entry which is preliminary data.</text>
</comment>
<dbReference type="Gene3D" id="3.30.420.40">
    <property type="match status" value="2"/>
</dbReference>
<keyword evidence="6" id="KW-0067">ATP-binding</keyword>
<dbReference type="InterPro" id="IPR018485">
    <property type="entry name" value="FGGY_C"/>
</dbReference>
<gene>
    <name evidence="12" type="ORF">PROH_14760</name>
</gene>
<evidence type="ECO:0000256" key="8">
    <source>
        <dbReference type="ARBA" id="ARBA00066370"/>
    </source>
</evidence>
<evidence type="ECO:0000259" key="10">
    <source>
        <dbReference type="Pfam" id="PF00370"/>
    </source>
</evidence>
<evidence type="ECO:0000256" key="1">
    <source>
        <dbReference type="ARBA" id="ARBA00001968"/>
    </source>
</evidence>
<comment type="catalytic activity">
    <reaction evidence="7">
        <text>D-ribulose + ATP = D-ribulose 5-phosphate + ADP + H(+)</text>
        <dbReference type="Rhea" id="RHEA:17601"/>
        <dbReference type="ChEBI" id="CHEBI:15378"/>
        <dbReference type="ChEBI" id="CHEBI:17173"/>
        <dbReference type="ChEBI" id="CHEBI:30616"/>
        <dbReference type="ChEBI" id="CHEBI:58121"/>
        <dbReference type="ChEBI" id="CHEBI:456216"/>
        <dbReference type="EC" id="2.7.1.47"/>
    </reaction>
</comment>